<evidence type="ECO:0000256" key="1">
    <source>
        <dbReference type="SAM" id="MobiDB-lite"/>
    </source>
</evidence>
<evidence type="ECO:0000313" key="2">
    <source>
        <dbReference type="EMBL" id="VDO02918.1"/>
    </source>
</evidence>
<keyword evidence="3" id="KW-1185">Reference proteome</keyword>
<organism evidence="4">
    <name type="scientific">Rodentolepis nana</name>
    <name type="common">Dwarf tapeworm</name>
    <name type="synonym">Hymenolepis nana</name>
    <dbReference type="NCBI Taxonomy" id="102285"/>
    <lineage>
        <taxon>Eukaryota</taxon>
        <taxon>Metazoa</taxon>
        <taxon>Spiralia</taxon>
        <taxon>Lophotrochozoa</taxon>
        <taxon>Platyhelminthes</taxon>
        <taxon>Cestoda</taxon>
        <taxon>Eucestoda</taxon>
        <taxon>Cyclophyllidea</taxon>
        <taxon>Hymenolepididae</taxon>
        <taxon>Rodentolepis</taxon>
    </lineage>
</organism>
<proteinExistence type="predicted"/>
<feature type="compositionally biased region" description="Polar residues" evidence="1">
    <location>
        <begin position="25"/>
        <end position="38"/>
    </location>
</feature>
<gene>
    <name evidence="2" type="ORF">HNAJ_LOCUS7058</name>
</gene>
<accession>A0A0R3TJ21</accession>
<evidence type="ECO:0000313" key="4">
    <source>
        <dbReference type="WBParaSite" id="HNAJ_0000706201-mRNA-1"/>
    </source>
</evidence>
<name>A0A0R3TJ21_RODNA</name>
<dbReference type="Proteomes" id="UP000278807">
    <property type="component" value="Unassembled WGS sequence"/>
</dbReference>
<feature type="region of interest" description="Disordered" evidence="1">
    <location>
        <begin position="25"/>
        <end position="54"/>
    </location>
</feature>
<evidence type="ECO:0000313" key="3">
    <source>
        <dbReference type="Proteomes" id="UP000278807"/>
    </source>
</evidence>
<reference evidence="4" key="1">
    <citation type="submission" date="2017-02" db="UniProtKB">
        <authorList>
            <consortium name="WormBaseParasite"/>
        </authorList>
    </citation>
    <scope>IDENTIFICATION</scope>
</reference>
<protein>
    <submittedName>
        <fullName evidence="4">Ovule protein</fullName>
    </submittedName>
</protein>
<dbReference type="WBParaSite" id="HNAJ_0000706201-mRNA-1">
    <property type="protein sequence ID" value="HNAJ_0000706201-mRNA-1"/>
    <property type="gene ID" value="HNAJ_0000706201"/>
</dbReference>
<sequence>MEITPGIRYSSKAYPYRSPKLQLTTAFQPASPDQSSGKHTPEDFNHGLSQPNIRSTRTLNTNHCIWRNIQQDARQWTKYCLIRSTGKVHKHARSPQSYCLQLQQSGLSSSNTYPTSTQNSVSLRPRIYLTLSTS</sequence>
<dbReference type="EMBL" id="UZAE01010082">
    <property type="protein sequence ID" value="VDO02918.1"/>
    <property type="molecule type" value="Genomic_DNA"/>
</dbReference>
<dbReference type="AlphaFoldDB" id="A0A0R3TJ21"/>
<reference evidence="2 3" key="2">
    <citation type="submission" date="2018-11" db="EMBL/GenBank/DDBJ databases">
        <authorList>
            <consortium name="Pathogen Informatics"/>
        </authorList>
    </citation>
    <scope>NUCLEOTIDE SEQUENCE [LARGE SCALE GENOMIC DNA]</scope>
</reference>